<dbReference type="SUPFAM" id="SSF53850">
    <property type="entry name" value="Periplasmic binding protein-like II"/>
    <property type="match status" value="1"/>
</dbReference>
<dbReference type="InterPro" id="IPR000914">
    <property type="entry name" value="SBP_5_dom"/>
</dbReference>
<feature type="domain" description="Solute-binding protein family 5" evidence="5">
    <location>
        <begin position="1"/>
        <end position="141"/>
    </location>
</feature>
<dbReference type="GO" id="GO:0015833">
    <property type="term" value="P:peptide transport"/>
    <property type="evidence" value="ECO:0007669"/>
    <property type="project" value="TreeGrafter"/>
</dbReference>
<dbReference type="InterPro" id="IPR039424">
    <property type="entry name" value="SBP_5"/>
</dbReference>
<feature type="non-terminal residue" evidence="6">
    <location>
        <position position="292"/>
    </location>
</feature>
<dbReference type="Gene3D" id="3.10.105.10">
    <property type="entry name" value="Dipeptide-binding Protein, Domain 3"/>
    <property type="match status" value="1"/>
</dbReference>
<comment type="similarity">
    <text evidence="2">Belongs to the bacterial solute-binding protein 5 family.</text>
</comment>
<dbReference type="AlphaFoldDB" id="X1NYD3"/>
<evidence type="ECO:0000256" key="1">
    <source>
        <dbReference type="ARBA" id="ARBA00004196"/>
    </source>
</evidence>
<name>X1NYD3_9ZZZZ</name>
<keyword evidence="3" id="KW-0813">Transport</keyword>
<dbReference type="Gene3D" id="3.40.190.10">
    <property type="entry name" value="Periplasmic binding protein-like II"/>
    <property type="match status" value="1"/>
</dbReference>
<feature type="non-terminal residue" evidence="6">
    <location>
        <position position="1"/>
    </location>
</feature>
<dbReference type="PANTHER" id="PTHR30290:SF10">
    <property type="entry name" value="PERIPLASMIC OLIGOPEPTIDE-BINDING PROTEIN-RELATED"/>
    <property type="match status" value="1"/>
</dbReference>
<dbReference type="GO" id="GO:0030313">
    <property type="term" value="C:cell envelope"/>
    <property type="evidence" value="ECO:0007669"/>
    <property type="project" value="UniProtKB-SubCell"/>
</dbReference>
<proteinExistence type="inferred from homology"/>
<accession>X1NYD3</accession>
<dbReference type="EMBL" id="BARV01015591">
    <property type="protein sequence ID" value="GAI31800.1"/>
    <property type="molecule type" value="Genomic_DNA"/>
</dbReference>
<comment type="subcellular location">
    <subcellularLocation>
        <location evidence="1">Cell envelope</location>
    </subcellularLocation>
</comment>
<reference evidence="6" key="1">
    <citation type="journal article" date="2014" name="Front. Microbiol.">
        <title>High frequency of phylogenetically diverse reductive dehalogenase-homologous genes in deep subseafloor sedimentary metagenomes.</title>
        <authorList>
            <person name="Kawai M."/>
            <person name="Futagami T."/>
            <person name="Toyoda A."/>
            <person name="Takaki Y."/>
            <person name="Nishi S."/>
            <person name="Hori S."/>
            <person name="Arai W."/>
            <person name="Tsubouchi T."/>
            <person name="Morono Y."/>
            <person name="Uchiyama I."/>
            <person name="Ito T."/>
            <person name="Fujiyama A."/>
            <person name="Inagaki F."/>
            <person name="Takami H."/>
        </authorList>
    </citation>
    <scope>NUCLEOTIDE SEQUENCE</scope>
    <source>
        <strain evidence="6">Expedition CK06-06</strain>
    </source>
</reference>
<evidence type="ECO:0000256" key="2">
    <source>
        <dbReference type="ARBA" id="ARBA00005695"/>
    </source>
</evidence>
<protein>
    <recommendedName>
        <fullName evidence="5">Solute-binding protein family 5 domain-containing protein</fullName>
    </recommendedName>
</protein>
<evidence type="ECO:0000313" key="6">
    <source>
        <dbReference type="EMBL" id="GAI31800.1"/>
    </source>
</evidence>
<evidence type="ECO:0000256" key="4">
    <source>
        <dbReference type="ARBA" id="ARBA00022729"/>
    </source>
</evidence>
<comment type="caution">
    <text evidence="6">The sequence shown here is derived from an EMBL/GenBank/DDBJ whole genome shotgun (WGS) entry which is preliminary data.</text>
</comment>
<gene>
    <name evidence="6" type="ORF">S06H3_26924</name>
</gene>
<dbReference type="GO" id="GO:1904680">
    <property type="term" value="F:peptide transmembrane transporter activity"/>
    <property type="evidence" value="ECO:0007669"/>
    <property type="project" value="TreeGrafter"/>
</dbReference>
<evidence type="ECO:0000259" key="5">
    <source>
        <dbReference type="Pfam" id="PF00496"/>
    </source>
</evidence>
<dbReference type="Pfam" id="PF00496">
    <property type="entry name" value="SBP_bac_5"/>
    <property type="match status" value="1"/>
</dbReference>
<keyword evidence="4" id="KW-0732">Signal</keyword>
<evidence type="ECO:0000256" key="3">
    <source>
        <dbReference type="ARBA" id="ARBA00022448"/>
    </source>
</evidence>
<sequence length="292" mass="33000">QAFSYAIDKDKIIDVVFKGATRRANGILPPGMPGYNEELEGLSFNVERAKELIRQSSYKDVANLPPITITTSGRGDISDLTAALIDMWQKNLEVEVQVRQLEPEIYFQVLKEEKDEMYESGWIADYPDPENFLDILFHTGSEENTGEYSNPEVDALLKQARVERDILTRMQLYQQIEQMLVNDAAFLPLFFDVNYTLVKPYVEGFVLTPMGVLTWKDVSLERGTPNTTQVEDGIKVVSTVVDVEFPDALTFSLEAQSTANINDIVLQYKAKKISYATLISEARPEFIPAPKV</sequence>
<organism evidence="6">
    <name type="scientific">marine sediment metagenome</name>
    <dbReference type="NCBI Taxonomy" id="412755"/>
    <lineage>
        <taxon>unclassified sequences</taxon>
        <taxon>metagenomes</taxon>
        <taxon>ecological metagenomes</taxon>
    </lineage>
</organism>
<dbReference type="PANTHER" id="PTHR30290">
    <property type="entry name" value="PERIPLASMIC BINDING COMPONENT OF ABC TRANSPORTER"/>
    <property type="match status" value="1"/>
</dbReference>